<name>A0ABQ5BW95_9ASTR</name>
<gene>
    <name evidence="1" type="ORF">Tco_0877837</name>
</gene>
<evidence type="ECO:0000313" key="2">
    <source>
        <dbReference type="Proteomes" id="UP001151760"/>
    </source>
</evidence>
<dbReference type="EMBL" id="BQNB010013692">
    <property type="protein sequence ID" value="GJT19131.1"/>
    <property type="molecule type" value="Genomic_DNA"/>
</dbReference>
<accession>A0ABQ5BW95</accession>
<reference evidence="1" key="1">
    <citation type="journal article" date="2022" name="Int. J. Mol. Sci.">
        <title>Draft Genome of Tanacetum Coccineum: Genomic Comparison of Closely Related Tanacetum-Family Plants.</title>
        <authorList>
            <person name="Yamashiro T."/>
            <person name="Shiraishi A."/>
            <person name="Nakayama K."/>
            <person name="Satake H."/>
        </authorList>
    </citation>
    <scope>NUCLEOTIDE SEQUENCE</scope>
</reference>
<dbReference type="Proteomes" id="UP001151760">
    <property type="component" value="Unassembled WGS sequence"/>
</dbReference>
<protein>
    <submittedName>
        <fullName evidence="1">Uncharacterized protein</fullName>
    </submittedName>
</protein>
<comment type="caution">
    <text evidence="1">The sequence shown here is derived from an EMBL/GenBank/DDBJ whole genome shotgun (WGS) entry which is preliminary data.</text>
</comment>
<proteinExistence type="predicted"/>
<sequence length="236" mass="27065">MVEPILYDNMEKAPTESNLYITSNDINIELSMEFLVELRKNIYHGTYNEDLVDHIDKALQMVYLIYVPGVDFHQLRMEVFPLSLADDAKEWWIRIVQRFANQVQRVELSVYGDSDLVVSLGMCYFQRAGLVEVHSGRNGELITIFDAVKPSLDECSALWLSKSRICDALAEVPANMFRSSFRDGLRESVSHLLILTDSIILVFVLSSLAEVRYIDVHLLYFKASYSRISLVSDEEP</sequence>
<reference evidence="1" key="2">
    <citation type="submission" date="2022-01" db="EMBL/GenBank/DDBJ databases">
        <authorList>
            <person name="Yamashiro T."/>
            <person name="Shiraishi A."/>
            <person name="Satake H."/>
            <person name="Nakayama K."/>
        </authorList>
    </citation>
    <scope>NUCLEOTIDE SEQUENCE</scope>
</reference>
<keyword evidence="2" id="KW-1185">Reference proteome</keyword>
<evidence type="ECO:0000313" key="1">
    <source>
        <dbReference type="EMBL" id="GJT19131.1"/>
    </source>
</evidence>
<organism evidence="1 2">
    <name type="scientific">Tanacetum coccineum</name>
    <dbReference type="NCBI Taxonomy" id="301880"/>
    <lineage>
        <taxon>Eukaryota</taxon>
        <taxon>Viridiplantae</taxon>
        <taxon>Streptophyta</taxon>
        <taxon>Embryophyta</taxon>
        <taxon>Tracheophyta</taxon>
        <taxon>Spermatophyta</taxon>
        <taxon>Magnoliopsida</taxon>
        <taxon>eudicotyledons</taxon>
        <taxon>Gunneridae</taxon>
        <taxon>Pentapetalae</taxon>
        <taxon>asterids</taxon>
        <taxon>campanulids</taxon>
        <taxon>Asterales</taxon>
        <taxon>Asteraceae</taxon>
        <taxon>Asteroideae</taxon>
        <taxon>Anthemideae</taxon>
        <taxon>Anthemidinae</taxon>
        <taxon>Tanacetum</taxon>
    </lineage>
</organism>